<dbReference type="InterPro" id="IPR053967">
    <property type="entry name" value="LlgE_F_G-like_D1"/>
</dbReference>
<dbReference type="Pfam" id="PF00460">
    <property type="entry name" value="Flg_bb_rod"/>
    <property type="match status" value="1"/>
</dbReference>
<comment type="caution">
    <text evidence="6">The sequence shown here is derived from an EMBL/GenBank/DDBJ whole genome shotgun (WGS) entry which is preliminary data.</text>
</comment>
<feature type="domain" description="Flagellar hook protein FlgE/F/G-like D1" evidence="5">
    <location>
        <begin position="96"/>
        <end position="153"/>
    </location>
</feature>
<dbReference type="InterPro" id="IPR010930">
    <property type="entry name" value="Flg_bb/hook_C_dom"/>
</dbReference>
<dbReference type="Pfam" id="PF06429">
    <property type="entry name" value="Flg_bbr_C"/>
    <property type="match status" value="1"/>
</dbReference>
<feature type="domain" description="Flagellar basal-body/hook protein C-terminal" evidence="4">
    <location>
        <begin position="217"/>
        <end position="261"/>
    </location>
</feature>
<dbReference type="AlphaFoldDB" id="A0AA88ZS41"/>
<dbReference type="InterPro" id="IPR037925">
    <property type="entry name" value="FlgE/F/G-like"/>
</dbReference>
<dbReference type="RefSeq" id="WP_039247694.1">
    <property type="nucleotide sequence ID" value="NZ_JDRX01000001.1"/>
</dbReference>
<dbReference type="PANTHER" id="PTHR30435">
    <property type="entry name" value="FLAGELLAR PROTEIN"/>
    <property type="match status" value="1"/>
</dbReference>
<keyword evidence="6" id="KW-0966">Cell projection</keyword>
<dbReference type="PANTHER" id="PTHR30435:SF19">
    <property type="entry name" value="FLAGELLAR BASAL-BODY ROD PROTEIN FLGG"/>
    <property type="match status" value="1"/>
</dbReference>
<gene>
    <name evidence="6" type="primary">flgG</name>
    <name evidence="6" type="ORF">Z969_00020</name>
</gene>
<dbReference type="InterPro" id="IPR020013">
    <property type="entry name" value="Flagellar_FlgE/F/G"/>
</dbReference>
<dbReference type="InterPro" id="IPR001444">
    <property type="entry name" value="Flag_bb_rod_N"/>
</dbReference>
<evidence type="ECO:0000256" key="2">
    <source>
        <dbReference type="RuleBase" id="RU362116"/>
    </source>
</evidence>
<dbReference type="GO" id="GO:0071978">
    <property type="term" value="P:bacterial-type flagellum-dependent swarming motility"/>
    <property type="evidence" value="ECO:0007669"/>
    <property type="project" value="TreeGrafter"/>
</dbReference>
<dbReference type="GO" id="GO:0009425">
    <property type="term" value="C:bacterial-type flagellum basal body"/>
    <property type="evidence" value="ECO:0007669"/>
    <property type="project" value="UniProtKB-SubCell"/>
</dbReference>
<protein>
    <submittedName>
        <fullName evidence="6">Flagellar basal body rod protein FlgG</fullName>
    </submittedName>
</protein>
<organism evidence="6 7">
    <name type="scientific">Clostridium novyi A str. 4570</name>
    <dbReference type="NCBI Taxonomy" id="1444290"/>
    <lineage>
        <taxon>Bacteria</taxon>
        <taxon>Bacillati</taxon>
        <taxon>Bacillota</taxon>
        <taxon>Clostridia</taxon>
        <taxon>Eubacteriales</taxon>
        <taxon>Clostridiaceae</taxon>
        <taxon>Clostridium</taxon>
    </lineage>
</organism>
<evidence type="ECO:0000259" key="5">
    <source>
        <dbReference type="Pfam" id="PF22692"/>
    </source>
</evidence>
<evidence type="ECO:0000313" key="6">
    <source>
        <dbReference type="EMBL" id="KGN03393.1"/>
    </source>
</evidence>
<accession>A0AA88ZS41</accession>
<keyword evidence="2" id="KW-0975">Bacterial flagellum</keyword>
<name>A0AA88ZS41_CLONO</name>
<evidence type="ECO:0000256" key="1">
    <source>
        <dbReference type="ARBA" id="ARBA00009677"/>
    </source>
</evidence>
<dbReference type="NCBIfam" id="TIGR03506">
    <property type="entry name" value="FlgEFG_subfam"/>
    <property type="match status" value="1"/>
</dbReference>
<dbReference type="SUPFAM" id="SSF117143">
    <property type="entry name" value="Flagellar hook protein flgE"/>
    <property type="match status" value="1"/>
</dbReference>
<dbReference type="EMBL" id="JDRX01000001">
    <property type="protein sequence ID" value="KGN03393.1"/>
    <property type="molecule type" value="Genomic_DNA"/>
</dbReference>
<proteinExistence type="inferred from homology"/>
<evidence type="ECO:0000259" key="3">
    <source>
        <dbReference type="Pfam" id="PF00460"/>
    </source>
</evidence>
<comment type="subcellular location">
    <subcellularLocation>
        <location evidence="2">Bacterial flagellum basal body</location>
    </subcellularLocation>
</comment>
<keyword evidence="6" id="KW-0969">Cilium</keyword>
<comment type="similarity">
    <text evidence="1 2">Belongs to the flagella basal body rod proteins family.</text>
</comment>
<sequence>MIRSIYTAVSGLINQEAQQDVISNNLANATTVGYKKDDLVGKSFKDVMMHNYDKVVGGKHVKNDIGMLSMGSKLDQSYTNFTQGVLESTDKSTDFALQGRGFFVVSRNSRVAGGGQNLYTRDGHFHVESTGYLVNSSGDRVMGQNMRTGAIEPIYLEDERTAPSKITSNDRGELFLDGNLEYKMAVVDFDNYQLLQKQGDNLYSGGNPRPYNGAIVKQNYLEKSNVNVMEEVSDMMMTMRNFESNQKLVQSLDETLGKTVNEVGRV</sequence>
<evidence type="ECO:0000259" key="4">
    <source>
        <dbReference type="Pfam" id="PF06429"/>
    </source>
</evidence>
<reference evidence="6 7" key="1">
    <citation type="submission" date="2014-01" db="EMBL/GenBank/DDBJ databases">
        <title>Plasmidome dynamics in the species complex Clostridium novyi sensu lato converts strains of independent lineages into distinctly different pathogens.</title>
        <authorList>
            <person name="Skarin H."/>
            <person name="Segerman B."/>
        </authorList>
    </citation>
    <scope>NUCLEOTIDE SEQUENCE [LARGE SCALE GENOMIC DNA]</scope>
    <source>
        <strain evidence="6 7">4570</strain>
    </source>
</reference>
<dbReference type="Pfam" id="PF22692">
    <property type="entry name" value="LlgE_F_G_D1"/>
    <property type="match status" value="1"/>
</dbReference>
<evidence type="ECO:0000313" key="7">
    <source>
        <dbReference type="Proteomes" id="UP000030016"/>
    </source>
</evidence>
<keyword evidence="6" id="KW-0282">Flagellum</keyword>
<dbReference type="Proteomes" id="UP000030016">
    <property type="component" value="Unassembled WGS sequence"/>
</dbReference>
<feature type="domain" description="Flagellar basal body rod protein N-terminal" evidence="3">
    <location>
        <begin position="5"/>
        <end position="35"/>
    </location>
</feature>